<dbReference type="Proteomes" id="UP001215151">
    <property type="component" value="Unassembled WGS sequence"/>
</dbReference>
<proteinExistence type="predicted"/>
<evidence type="ECO:0000313" key="2">
    <source>
        <dbReference type="EMBL" id="KAJ8456366.1"/>
    </source>
</evidence>
<organism evidence="2 3">
    <name type="scientific">Trametes cubensis</name>
    <dbReference type="NCBI Taxonomy" id="1111947"/>
    <lineage>
        <taxon>Eukaryota</taxon>
        <taxon>Fungi</taxon>
        <taxon>Dikarya</taxon>
        <taxon>Basidiomycota</taxon>
        <taxon>Agaricomycotina</taxon>
        <taxon>Agaricomycetes</taxon>
        <taxon>Polyporales</taxon>
        <taxon>Polyporaceae</taxon>
        <taxon>Trametes</taxon>
    </lineage>
</organism>
<comment type="caution">
    <text evidence="2">The sequence shown here is derived from an EMBL/GenBank/DDBJ whole genome shotgun (WGS) entry which is preliminary data.</text>
</comment>
<feature type="compositionally biased region" description="Polar residues" evidence="1">
    <location>
        <begin position="124"/>
        <end position="150"/>
    </location>
</feature>
<feature type="compositionally biased region" description="Acidic residues" evidence="1">
    <location>
        <begin position="110"/>
        <end position="123"/>
    </location>
</feature>
<dbReference type="AlphaFoldDB" id="A0AAD7THR9"/>
<evidence type="ECO:0000256" key="1">
    <source>
        <dbReference type="SAM" id="MobiDB-lite"/>
    </source>
</evidence>
<name>A0AAD7THR9_9APHY</name>
<evidence type="ECO:0000313" key="3">
    <source>
        <dbReference type="Proteomes" id="UP001215151"/>
    </source>
</evidence>
<sequence>MDVLNEFKFSLHYIPGETNVLADSLSRIYSNEPAGIERAQSEYVGDDGAGVPQVRAIYTGAAAVMNTALRRSPRLAQQDRQEGMYRALHTGKSAHQQYGAERRPKGDVPEGLDESAQADETDGEPTSTGTETVSEPLSVTPENAGVTSAESTDEGSLLTTASELGMILPEAIRGHYLADSFFRHIFEDPGAFPQFTVKDGLVYKDDEGVLKLCIPDILVGSRRLREIVLRHAHSVLAHLGHRKTLTYLREEVWWCHKLGHFPDLSGAYLQGISIISTYLVPI</sequence>
<dbReference type="EMBL" id="JAPEVG010000692">
    <property type="protein sequence ID" value="KAJ8456366.1"/>
    <property type="molecule type" value="Genomic_DNA"/>
</dbReference>
<protein>
    <recommendedName>
        <fullName evidence="4">Integrase zinc-binding domain-containing protein</fullName>
    </recommendedName>
</protein>
<accession>A0AAD7THR9</accession>
<reference evidence="2" key="1">
    <citation type="submission" date="2022-11" db="EMBL/GenBank/DDBJ databases">
        <title>Genome Sequence of Cubamyces cubensis.</title>
        <authorList>
            <person name="Buettner E."/>
        </authorList>
    </citation>
    <scope>NUCLEOTIDE SEQUENCE</scope>
    <source>
        <strain evidence="2">MPL-01</strain>
    </source>
</reference>
<evidence type="ECO:0008006" key="4">
    <source>
        <dbReference type="Google" id="ProtNLM"/>
    </source>
</evidence>
<keyword evidence="3" id="KW-1185">Reference proteome</keyword>
<dbReference type="Gene3D" id="1.10.340.70">
    <property type="match status" value="1"/>
</dbReference>
<feature type="region of interest" description="Disordered" evidence="1">
    <location>
        <begin position="91"/>
        <end position="155"/>
    </location>
</feature>
<gene>
    <name evidence="2" type="ORF">ONZ51_g12170</name>
</gene>